<proteinExistence type="predicted"/>
<keyword evidence="3" id="KW-1185">Reference proteome</keyword>
<dbReference type="GeneID" id="39984374"/>
<feature type="coiled-coil region" evidence="1">
    <location>
        <begin position="452"/>
        <end position="495"/>
    </location>
</feature>
<evidence type="ECO:0000256" key="1">
    <source>
        <dbReference type="SAM" id="Coils"/>
    </source>
</evidence>
<dbReference type="VEuPathDB" id="TriTrypDB:TM35_000101030"/>
<accession>A0A1X0NYS9</accession>
<dbReference type="EMBL" id="NBCO01000010">
    <property type="protein sequence ID" value="ORC89835.1"/>
    <property type="molecule type" value="Genomic_DNA"/>
</dbReference>
<keyword evidence="1" id="KW-0175">Coiled coil</keyword>
<protein>
    <submittedName>
        <fullName evidence="2">Putative calpain cysteine peptidase</fullName>
    </submittedName>
</protein>
<dbReference type="RefSeq" id="XP_028883901.1">
    <property type="nucleotide sequence ID" value="XM_029024594.1"/>
</dbReference>
<name>A0A1X0NYS9_9TRYP</name>
<dbReference type="AlphaFoldDB" id="A0A1X0NYS9"/>
<feature type="non-terminal residue" evidence="2">
    <location>
        <position position="1"/>
    </location>
</feature>
<organism evidence="2 3">
    <name type="scientific">Trypanosoma theileri</name>
    <dbReference type="NCBI Taxonomy" id="67003"/>
    <lineage>
        <taxon>Eukaryota</taxon>
        <taxon>Discoba</taxon>
        <taxon>Euglenozoa</taxon>
        <taxon>Kinetoplastea</taxon>
        <taxon>Metakinetoplastina</taxon>
        <taxon>Trypanosomatida</taxon>
        <taxon>Trypanosomatidae</taxon>
        <taxon>Trypanosoma</taxon>
    </lineage>
</organism>
<gene>
    <name evidence="2" type="ORF">TM35_000101030</name>
</gene>
<evidence type="ECO:0000313" key="2">
    <source>
        <dbReference type="EMBL" id="ORC89835.1"/>
    </source>
</evidence>
<comment type="caution">
    <text evidence="2">The sequence shown here is derived from an EMBL/GenBank/DDBJ whole genome shotgun (WGS) entry which is preliminary data.</text>
</comment>
<dbReference type="OrthoDB" id="253016at2759"/>
<sequence length="799" mass="91183">CPDVPAILQGNSEFMKLSLRRSSLLSDPEGNAKAIAALDRSAVRCVSMHVLACDETAIEYCQEDEVMSFDVTVKRSTARRRRARVGDSLEVELVNKASTVAGQELDEERVLSASKDTLPGSTQADSDGAQAKLLAFFTSLCDDEASARESLEQEEMMSVLPLLFENTMDREKIDRNNIEEEHAISEVKLKREMEEGIERIREAAALQAHESREAFCSDESLRREEIERTEAEERGALDVEAVQVSEHLDRENVEQEEARELENLHIVALEGEKAVKFLDDLNGFLGTEMRERSIIESEEMDESVNIAQTNLLQTEMYFRQLVEKDAEDVLTSIMKALGEWNRQVELQMEQLQEVVKAERHGRSCLVEEEKSLIDELMLREEEEVIIMERTQRMIGQQLDIIRSEEEERQNDIEKGESEEWETLKLQSDAELMLLNCIAELSASEHDTRYAIVNDEEEGIKNLLDEVANMEVHAKYAQEEREAEEQEIQQKKRKQDATTLLKSVVFAYRTRRRLANRFVNRKVHEYKNAFANTLRTEFMARNEIIGEEREERQQMQEAKDAFVSSMQKLSNKSLALLEKEEDDARHQLIDDCMFQLYQLQRASRKVLAKQQAPPSLKDLQEFEERENGIGSAAVNSVAKTKIITPLKNEAGNINEDDGVDEDEVEEDDDAVIESGKYKGYALDPIGTFLLQYERDLRRFRASLERSRQSVAVEHDLLKKTRDTATRDMVNGGTGALWIPARPLPLSDLVRGPSAQYRRGRIVDARGQRPASKMTDVNGMIVTPTESPLSFEGFVKQGRSF</sequence>
<dbReference type="Proteomes" id="UP000192257">
    <property type="component" value="Unassembled WGS sequence"/>
</dbReference>
<reference evidence="2 3" key="1">
    <citation type="submission" date="2017-03" db="EMBL/GenBank/DDBJ databases">
        <title>An alternative strategy for trypanosome survival in the mammalian bloodstream revealed through genome and transcriptome analysis of the ubiquitous bovine parasite Trypanosoma (Megatrypanum) theileri.</title>
        <authorList>
            <person name="Kelly S."/>
            <person name="Ivens A."/>
            <person name="Mott A."/>
            <person name="O'Neill E."/>
            <person name="Emms D."/>
            <person name="Macleod O."/>
            <person name="Voorheis P."/>
            <person name="Matthews J."/>
            <person name="Matthews K."/>
            <person name="Carrington M."/>
        </authorList>
    </citation>
    <scope>NUCLEOTIDE SEQUENCE [LARGE SCALE GENOMIC DNA]</scope>
    <source>
        <strain evidence="2">Edinburgh</strain>
    </source>
</reference>
<evidence type="ECO:0000313" key="3">
    <source>
        <dbReference type="Proteomes" id="UP000192257"/>
    </source>
</evidence>